<name>A0A9P6B697_9AGAM</name>
<keyword evidence="3" id="KW-0732">Signal</keyword>
<dbReference type="OrthoDB" id="4084751at2759"/>
<dbReference type="EMBL" id="MU128930">
    <property type="protein sequence ID" value="KAF9517695.1"/>
    <property type="molecule type" value="Genomic_DNA"/>
</dbReference>
<feature type="region of interest" description="Disordered" evidence="10">
    <location>
        <begin position="594"/>
        <end position="621"/>
    </location>
</feature>
<evidence type="ECO:0000256" key="5">
    <source>
        <dbReference type="ARBA" id="ARBA00022963"/>
    </source>
</evidence>
<evidence type="ECO:0000259" key="11">
    <source>
        <dbReference type="PROSITE" id="PS51210"/>
    </source>
</evidence>
<evidence type="ECO:0000256" key="7">
    <source>
        <dbReference type="ARBA" id="ARBA00023180"/>
    </source>
</evidence>
<feature type="region of interest" description="Disordered" evidence="10">
    <location>
        <begin position="16"/>
        <end position="40"/>
    </location>
</feature>
<evidence type="ECO:0000256" key="1">
    <source>
        <dbReference type="ARBA" id="ARBA00008780"/>
    </source>
</evidence>
<protein>
    <recommendedName>
        <fullName evidence="2 9">Lysophospholipase</fullName>
        <ecNumber evidence="2 9">3.1.1.5</ecNumber>
    </recommendedName>
</protein>
<evidence type="ECO:0000313" key="13">
    <source>
        <dbReference type="Proteomes" id="UP000886523"/>
    </source>
</evidence>
<dbReference type="SMART" id="SM00022">
    <property type="entry name" value="PLAc"/>
    <property type="match status" value="1"/>
</dbReference>
<evidence type="ECO:0000256" key="10">
    <source>
        <dbReference type="SAM" id="MobiDB-lite"/>
    </source>
</evidence>
<gene>
    <name evidence="12" type="ORF">BS47DRAFT_1359473</name>
</gene>
<dbReference type="PROSITE" id="PS51210">
    <property type="entry name" value="PLA2C"/>
    <property type="match status" value="1"/>
</dbReference>
<keyword evidence="13" id="KW-1185">Reference proteome</keyword>
<feature type="domain" description="PLA2c" evidence="11">
    <location>
        <begin position="40"/>
        <end position="589"/>
    </location>
</feature>
<accession>A0A9P6B697</accession>
<dbReference type="GO" id="GO:0005829">
    <property type="term" value="C:cytosol"/>
    <property type="evidence" value="ECO:0007669"/>
    <property type="project" value="TreeGrafter"/>
</dbReference>
<keyword evidence="4 8" id="KW-0378">Hydrolase</keyword>
<dbReference type="InterPro" id="IPR002642">
    <property type="entry name" value="LysoPLipase_cat_dom"/>
</dbReference>
<dbReference type="GO" id="GO:0004623">
    <property type="term" value="F:phospholipase A2 activity"/>
    <property type="evidence" value="ECO:0007669"/>
    <property type="project" value="TreeGrafter"/>
</dbReference>
<sequence length="662" mass="70009">MKLYSLLLASLASATPHSSDRSDVAPNTAPSGGYAPSNSTCPPVLVRTINSSNPLSPDETAFVTGRRNNAVAAWQSYLTNSALNLTGFNTSAFLQNTSNLPNVAIAVSGGGYRAMLHAAGLFNAFDSRNDTALKQGTGGIVQLATYLAGLSGGSWFVGSIAVNNFPTIPQLHSFWNLESNVVSQPGLLKVLPYYRSLEQEVSQKGDAGFDLSLTDFWGRGLSRHLVNNSDNGLGTTYSSVRNLSAYTGYGMPFPIIIADGRAPGEVCYFLDLHQIIIGTNATIYEFNPVEFGSWDPSLRSFIPMEFLGTAAHAGVPNVTNVCVRGFDNAGACHLGIDFIMGTSATLFNTAIATLINSNSSLASALGSLVKGVLGGSSEGLGRWDLPQTEAPYPNTFNGINPQSFLPSGEGELALVDGGTDNENVPLWPVIQPERKVDVILALDASADTTFFWPNGSSLVETQDRISKDPFKSVPFPTVPSDTNTFVNRGLNNRTTFFGCNQTGVPLVIYVPNHPYTAYTNFSTFQLSYEDIEINAFLNNAMREAAGNGTTLPTCLACALTSRALQRAGTAQSDQCKACFAQYCWDGVSNSTAPNGEFEPSIPDVPASSQPGGAGTPDHPTPIKQKGNFATKMAPAAGLREVAVLVACVVSASVVLGGSLVLL</sequence>
<dbReference type="PANTHER" id="PTHR10728:SF33">
    <property type="entry name" value="LYSOPHOSPHOLIPASE 1-RELATED"/>
    <property type="match status" value="1"/>
</dbReference>
<evidence type="ECO:0000256" key="8">
    <source>
        <dbReference type="PROSITE-ProRule" id="PRU00555"/>
    </source>
</evidence>
<dbReference type="Gene3D" id="3.40.1090.10">
    <property type="entry name" value="Cytosolic phospholipase A2 catalytic domain"/>
    <property type="match status" value="1"/>
</dbReference>
<evidence type="ECO:0000256" key="6">
    <source>
        <dbReference type="ARBA" id="ARBA00023098"/>
    </source>
</evidence>
<proteinExistence type="inferred from homology"/>
<evidence type="ECO:0000256" key="3">
    <source>
        <dbReference type="ARBA" id="ARBA00022729"/>
    </source>
</evidence>
<dbReference type="EC" id="3.1.1.5" evidence="2 9"/>
<dbReference type="SUPFAM" id="SSF52151">
    <property type="entry name" value="FabD/lysophospholipase-like"/>
    <property type="match status" value="1"/>
</dbReference>
<dbReference type="InterPro" id="IPR016035">
    <property type="entry name" value="Acyl_Trfase/lysoPLipase"/>
</dbReference>
<dbReference type="FunFam" id="3.40.1090.10:FF:000010">
    <property type="entry name" value="Lysophospholipase"/>
    <property type="match status" value="1"/>
</dbReference>
<dbReference type="GO" id="GO:0046475">
    <property type="term" value="P:glycerophospholipid catabolic process"/>
    <property type="evidence" value="ECO:0007669"/>
    <property type="project" value="TreeGrafter"/>
</dbReference>
<evidence type="ECO:0000256" key="2">
    <source>
        <dbReference type="ARBA" id="ARBA00013274"/>
    </source>
</evidence>
<dbReference type="AlphaFoldDB" id="A0A9P6B697"/>
<keyword evidence="5 8" id="KW-0442">Lipid degradation</keyword>
<keyword evidence="6 8" id="KW-0443">Lipid metabolism</keyword>
<evidence type="ECO:0000256" key="4">
    <source>
        <dbReference type="ARBA" id="ARBA00022801"/>
    </source>
</evidence>
<comment type="similarity">
    <text evidence="1 9">Belongs to the lysophospholipase family.</text>
</comment>
<dbReference type="Pfam" id="PF01735">
    <property type="entry name" value="PLA2_B"/>
    <property type="match status" value="1"/>
</dbReference>
<dbReference type="PANTHER" id="PTHR10728">
    <property type="entry name" value="CYTOSOLIC PHOSPHOLIPASE A2"/>
    <property type="match status" value="1"/>
</dbReference>
<comment type="catalytic activity">
    <reaction evidence="9">
        <text>a 1-acyl-sn-glycero-3-phosphocholine + H2O = sn-glycerol 3-phosphocholine + a fatty acid + H(+)</text>
        <dbReference type="Rhea" id="RHEA:15177"/>
        <dbReference type="ChEBI" id="CHEBI:15377"/>
        <dbReference type="ChEBI" id="CHEBI:15378"/>
        <dbReference type="ChEBI" id="CHEBI:16870"/>
        <dbReference type="ChEBI" id="CHEBI:28868"/>
        <dbReference type="ChEBI" id="CHEBI:58168"/>
        <dbReference type="EC" id="3.1.1.5"/>
    </reaction>
</comment>
<evidence type="ECO:0000256" key="9">
    <source>
        <dbReference type="RuleBase" id="RU362103"/>
    </source>
</evidence>
<dbReference type="GO" id="GO:0004622">
    <property type="term" value="F:phosphatidylcholine lysophospholipase activity"/>
    <property type="evidence" value="ECO:0007669"/>
    <property type="project" value="UniProtKB-EC"/>
</dbReference>
<organism evidence="12 13">
    <name type="scientific">Hydnum rufescens UP504</name>
    <dbReference type="NCBI Taxonomy" id="1448309"/>
    <lineage>
        <taxon>Eukaryota</taxon>
        <taxon>Fungi</taxon>
        <taxon>Dikarya</taxon>
        <taxon>Basidiomycota</taxon>
        <taxon>Agaricomycotina</taxon>
        <taxon>Agaricomycetes</taxon>
        <taxon>Cantharellales</taxon>
        <taxon>Hydnaceae</taxon>
        <taxon>Hydnum</taxon>
    </lineage>
</organism>
<dbReference type="Proteomes" id="UP000886523">
    <property type="component" value="Unassembled WGS sequence"/>
</dbReference>
<reference evidence="12" key="1">
    <citation type="journal article" date="2020" name="Nat. Commun.">
        <title>Large-scale genome sequencing of mycorrhizal fungi provides insights into the early evolution of symbiotic traits.</title>
        <authorList>
            <person name="Miyauchi S."/>
            <person name="Kiss E."/>
            <person name="Kuo A."/>
            <person name="Drula E."/>
            <person name="Kohler A."/>
            <person name="Sanchez-Garcia M."/>
            <person name="Morin E."/>
            <person name="Andreopoulos B."/>
            <person name="Barry K.W."/>
            <person name="Bonito G."/>
            <person name="Buee M."/>
            <person name="Carver A."/>
            <person name="Chen C."/>
            <person name="Cichocki N."/>
            <person name="Clum A."/>
            <person name="Culley D."/>
            <person name="Crous P.W."/>
            <person name="Fauchery L."/>
            <person name="Girlanda M."/>
            <person name="Hayes R.D."/>
            <person name="Keri Z."/>
            <person name="LaButti K."/>
            <person name="Lipzen A."/>
            <person name="Lombard V."/>
            <person name="Magnuson J."/>
            <person name="Maillard F."/>
            <person name="Murat C."/>
            <person name="Nolan M."/>
            <person name="Ohm R.A."/>
            <person name="Pangilinan J."/>
            <person name="Pereira M.F."/>
            <person name="Perotto S."/>
            <person name="Peter M."/>
            <person name="Pfister S."/>
            <person name="Riley R."/>
            <person name="Sitrit Y."/>
            <person name="Stielow J.B."/>
            <person name="Szollosi G."/>
            <person name="Zifcakova L."/>
            <person name="Stursova M."/>
            <person name="Spatafora J.W."/>
            <person name="Tedersoo L."/>
            <person name="Vaario L.M."/>
            <person name="Yamada A."/>
            <person name="Yan M."/>
            <person name="Wang P."/>
            <person name="Xu J."/>
            <person name="Bruns T."/>
            <person name="Baldrian P."/>
            <person name="Vilgalys R."/>
            <person name="Dunand C."/>
            <person name="Henrissat B."/>
            <person name="Grigoriev I.V."/>
            <person name="Hibbett D."/>
            <person name="Nagy L.G."/>
            <person name="Martin F.M."/>
        </authorList>
    </citation>
    <scope>NUCLEOTIDE SEQUENCE</scope>
    <source>
        <strain evidence="12">UP504</strain>
    </source>
</reference>
<keyword evidence="7" id="KW-0325">Glycoprotein</keyword>
<evidence type="ECO:0000313" key="12">
    <source>
        <dbReference type="EMBL" id="KAF9517695.1"/>
    </source>
</evidence>
<comment type="caution">
    <text evidence="12">The sequence shown here is derived from an EMBL/GenBank/DDBJ whole genome shotgun (WGS) entry which is preliminary data.</text>
</comment>